<dbReference type="HOGENOM" id="CLU_067299_0_0_11"/>
<evidence type="ECO:0008006" key="3">
    <source>
        <dbReference type="Google" id="ProtNLM"/>
    </source>
</evidence>
<dbReference type="OrthoDB" id="3190646at2"/>
<keyword evidence="2" id="KW-1185">Reference proteome</keyword>
<dbReference type="SUPFAM" id="SSF81606">
    <property type="entry name" value="PP2C-like"/>
    <property type="match status" value="1"/>
</dbReference>
<sequence>MDVVVSALPGDGGSAGYADLAIVAPFGVVLLDGASAFEPVDVHPATYARTLGTCITALLRGQPDRTIADAVAEAISRTTTKLDLTAGASPSSTVAILRARDDVVDLYVLGDSPIHYGAGDRSHQLVDERLARVAQPEHDQYVARLRAGHGYNDEHRRALIDLQHAQKRARNAPGGYWIAEATPEAAYHGLTATIDRGALAWAVLATDGASDFLDHTGKSWSDIAHYDRPQLNALLARIHEWEHDVDADGRQLPRAKRHDDKTLVTVSIHDSRD</sequence>
<name>F4CYT0_PSEUX</name>
<dbReference type="RefSeq" id="WP_013677556.1">
    <property type="nucleotide sequence ID" value="NC_015312.1"/>
</dbReference>
<accession>F4CYT0</accession>
<evidence type="ECO:0000313" key="1">
    <source>
        <dbReference type="EMBL" id="AEA27655.1"/>
    </source>
</evidence>
<dbReference type="KEGG" id="pdx:Psed_5525"/>
<dbReference type="EMBL" id="CP002593">
    <property type="protein sequence ID" value="AEA27655.1"/>
    <property type="molecule type" value="Genomic_DNA"/>
</dbReference>
<reference evidence="1 2" key="1">
    <citation type="journal article" date="2011" name="J. Bacteriol.">
        <title>Genome sequence of the 1,4-dioxane-degrading Pseudonocardia dioxanivorans strain CB1190.</title>
        <authorList>
            <person name="Sales C.M."/>
            <person name="Mahendra S."/>
            <person name="Grostern A."/>
            <person name="Parales R.E."/>
            <person name="Goodwin L.A."/>
            <person name="Woyke T."/>
            <person name="Nolan M."/>
            <person name="Lapidus A."/>
            <person name="Chertkov O."/>
            <person name="Ovchinnikova G."/>
            <person name="Sczyrba A."/>
            <person name="Alvarez-Cohen L."/>
        </authorList>
    </citation>
    <scope>NUCLEOTIDE SEQUENCE [LARGE SCALE GENOMIC DNA]</scope>
    <source>
        <strain evidence="2">ATCC 55486 / DSM 44775 / JCM 13855 / CB1190</strain>
    </source>
</reference>
<proteinExistence type="predicted"/>
<dbReference type="AlphaFoldDB" id="F4CYT0"/>
<dbReference type="InterPro" id="IPR036457">
    <property type="entry name" value="PPM-type-like_dom_sf"/>
</dbReference>
<protein>
    <recommendedName>
        <fullName evidence="3">Protein serine/threonine phosphatase</fullName>
    </recommendedName>
</protein>
<organism evidence="1 2">
    <name type="scientific">Pseudonocardia dioxanivorans (strain ATCC 55486 / DSM 44775 / JCM 13855 / CB1190)</name>
    <dbReference type="NCBI Taxonomy" id="675635"/>
    <lineage>
        <taxon>Bacteria</taxon>
        <taxon>Bacillati</taxon>
        <taxon>Actinomycetota</taxon>
        <taxon>Actinomycetes</taxon>
        <taxon>Pseudonocardiales</taxon>
        <taxon>Pseudonocardiaceae</taxon>
        <taxon>Pseudonocardia</taxon>
    </lineage>
</organism>
<dbReference type="STRING" id="675635.Psed_5525"/>
<dbReference type="Proteomes" id="UP000007809">
    <property type="component" value="Chromosome"/>
</dbReference>
<dbReference type="eggNOG" id="COG0631">
    <property type="taxonomic scope" value="Bacteria"/>
</dbReference>
<gene>
    <name evidence="1" type="ordered locus">Psed_5525</name>
</gene>
<evidence type="ECO:0000313" key="2">
    <source>
        <dbReference type="Proteomes" id="UP000007809"/>
    </source>
</evidence>